<dbReference type="EMBL" id="MFKF01000367">
    <property type="protein sequence ID" value="OGG45728.1"/>
    <property type="molecule type" value="Genomic_DNA"/>
</dbReference>
<gene>
    <name evidence="12" type="ORF">A3F84_18440</name>
</gene>
<dbReference type="SUPFAM" id="SSF56349">
    <property type="entry name" value="DNA breaking-rejoining enzymes"/>
    <property type="match status" value="1"/>
</dbReference>
<comment type="caution">
    <text evidence="12">The sequence shown here is derived from an EMBL/GenBank/DDBJ whole genome shotgun (WGS) entry which is preliminary data.</text>
</comment>
<dbReference type="GO" id="GO:0003677">
    <property type="term" value="F:DNA binding"/>
    <property type="evidence" value="ECO:0007669"/>
    <property type="project" value="UniProtKB-UniRule"/>
</dbReference>
<evidence type="ECO:0000256" key="5">
    <source>
        <dbReference type="ARBA" id="ARBA00022908"/>
    </source>
</evidence>
<evidence type="ECO:0000256" key="9">
    <source>
        <dbReference type="PROSITE-ProRule" id="PRU01248"/>
    </source>
</evidence>
<keyword evidence="7" id="KW-0233">DNA recombination</keyword>
<evidence type="ECO:0000256" key="7">
    <source>
        <dbReference type="ARBA" id="ARBA00023172"/>
    </source>
</evidence>
<dbReference type="InterPro" id="IPR050090">
    <property type="entry name" value="Tyrosine_recombinase_XerCD"/>
</dbReference>
<feature type="domain" description="Core-binding (CB)" evidence="11">
    <location>
        <begin position="18"/>
        <end position="97"/>
    </location>
</feature>
<dbReference type="GO" id="GO:0051301">
    <property type="term" value="P:cell division"/>
    <property type="evidence" value="ECO:0007669"/>
    <property type="project" value="UniProtKB-KW"/>
</dbReference>
<dbReference type="GO" id="GO:0015074">
    <property type="term" value="P:DNA integration"/>
    <property type="evidence" value="ECO:0007669"/>
    <property type="project" value="UniProtKB-KW"/>
</dbReference>
<dbReference type="InterPro" id="IPR013762">
    <property type="entry name" value="Integrase-like_cat_sf"/>
</dbReference>
<evidence type="ECO:0008006" key="14">
    <source>
        <dbReference type="Google" id="ProtNLM"/>
    </source>
</evidence>
<evidence type="ECO:0000313" key="12">
    <source>
        <dbReference type="EMBL" id="OGG45728.1"/>
    </source>
</evidence>
<accession>A0A1F6C9A1</accession>
<evidence type="ECO:0000259" key="11">
    <source>
        <dbReference type="PROSITE" id="PS51900"/>
    </source>
</evidence>
<dbReference type="InterPro" id="IPR044068">
    <property type="entry name" value="CB"/>
</dbReference>
<keyword evidence="4" id="KW-0159">Chromosome partition</keyword>
<proteinExistence type="predicted"/>
<dbReference type="GO" id="GO:0007059">
    <property type="term" value="P:chromosome segregation"/>
    <property type="evidence" value="ECO:0007669"/>
    <property type="project" value="UniProtKB-KW"/>
</dbReference>
<reference evidence="12 13" key="1">
    <citation type="journal article" date="2016" name="Nat. Commun.">
        <title>Thousands of microbial genomes shed light on interconnected biogeochemical processes in an aquifer system.</title>
        <authorList>
            <person name="Anantharaman K."/>
            <person name="Brown C.T."/>
            <person name="Hug L.A."/>
            <person name="Sharon I."/>
            <person name="Castelle C.J."/>
            <person name="Probst A.J."/>
            <person name="Thomas B.C."/>
            <person name="Singh A."/>
            <person name="Wilkins M.J."/>
            <person name="Karaoz U."/>
            <person name="Brodie E.L."/>
            <person name="Williams K.H."/>
            <person name="Hubbard S.S."/>
            <person name="Banfield J.F."/>
        </authorList>
    </citation>
    <scope>NUCLEOTIDE SEQUENCE [LARGE SCALE GENOMIC DNA]</scope>
    <source>
        <strain evidence="13">RIFCSPLOWO2_12_FULL_64_10</strain>
    </source>
</reference>
<dbReference type="InterPro" id="IPR004107">
    <property type="entry name" value="Integrase_SAM-like_N"/>
</dbReference>
<protein>
    <recommendedName>
        <fullName evidence="14">Integrase</fullName>
    </recommendedName>
</protein>
<evidence type="ECO:0000313" key="13">
    <source>
        <dbReference type="Proteomes" id="UP000178606"/>
    </source>
</evidence>
<evidence type="ECO:0000256" key="4">
    <source>
        <dbReference type="ARBA" id="ARBA00022829"/>
    </source>
</evidence>
<dbReference type="PROSITE" id="PS51898">
    <property type="entry name" value="TYR_RECOMBINASE"/>
    <property type="match status" value="1"/>
</dbReference>
<keyword evidence="3" id="KW-0132">Cell division</keyword>
<dbReference type="Gene3D" id="1.10.150.130">
    <property type="match status" value="1"/>
</dbReference>
<evidence type="ECO:0000256" key="1">
    <source>
        <dbReference type="ARBA" id="ARBA00004496"/>
    </source>
</evidence>
<dbReference type="Pfam" id="PF00589">
    <property type="entry name" value="Phage_integrase"/>
    <property type="match status" value="1"/>
</dbReference>
<dbReference type="InterPro" id="IPR011010">
    <property type="entry name" value="DNA_brk_join_enz"/>
</dbReference>
<evidence type="ECO:0000259" key="10">
    <source>
        <dbReference type="PROSITE" id="PS51898"/>
    </source>
</evidence>
<dbReference type="Gene3D" id="1.10.443.10">
    <property type="entry name" value="Intergrase catalytic core"/>
    <property type="match status" value="1"/>
</dbReference>
<dbReference type="CDD" id="cd00397">
    <property type="entry name" value="DNA_BRE_C"/>
    <property type="match status" value="1"/>
</dbReference>
<evidence type="ECO:0000256" key="8">
    <source>
        <dbReference type="ARBA" id="ARBA00023306"/>
    </source>
</evidence>
<feature type="domain" description="Tyr recombinase" evidence="10">
    <location>
        <begin position="118"/>
        <end position="296"/>
    </location>
</feature>
<dbReference type="Proteomes" id="UP000178606">
    <property type="component" value="Unassembled WGS sequence"/>
</dbReference>
<dbReference type="PROSITE" id="PS51900">
    <property type="entry name" value="CB"/>
    <property type="match status" value="1"/>
</dbReference>
<keyword evidence="5" id="KW-0229">DNA integration</keyword>
<dbReference type="GO" id="GO:0006310">
    <property type="term" value="P:DNA recombination"/>
    <property type="evidence" value="ECO:0007669"/>
    <property type="project" value="UniProtKB-KW"/>
</dbReference>
<evidence type="ECO:0000256" key="6">
    <source>
        <dbReference type="ARBA" id="ARBA00023125"/>
    </source>
</evidence>
<dbReference type="AlphaFoldDB" id="A0A1F6C9A1"/>
<dbReference type="InterPro" id="IPR010998">
    <property type="entry name" value="Integrase_recombinase_N"/>
</dbReference>
<sequence>MTPRSAQESGLIRAGVASELLALVKDFLRDSESAGRSRHTVKNYRSDLLRFCRFVESQDQALSPALLRAYLADLDGKAVTTRARHFAALRSFFDWCYRHDLAPANPMDKFDPPKTPVALPRPIPKADYDRLMRVIGRAEPRERLLFTLVAETGLRIEEGLSIYVEDVTLSPGQEGLRIRGKGGVQRDIPLPFEFKCLNLLRRYLREEGLTAGPVFRTGKEGNRRMTYGAALYQWGRICRKAGVDCEIHQLRHSAATQMLNEGVGIGTVRRLLGHKNLQTTQRYAALEDATVRKELEGWARRRKR</sequence>
<keyword evidence="2" id="KW-0963">Cytoplasm</keyword>
<keyword evidence="6 9" id="KW-0238">DNA-binding</keyword>
<evidence type="ECO:0000256" key="3">
    <source>
        <dbReference type="ARBA" id="ARBA00022618"/>
    </source>
</evidence>
<dbReference type="Pfam" id="PF02899">
    <property type="entry name" value="Phage_int_SAM_1"/>
    <property type="match status" value="1"/>
</dbReference>
<dbReference type="PANTHER" id="PTHR30349">
    <property type="entry name" value="PHAGE INTEGRASE-RELATED"/>
    <property type="match status" value="1"/>
</dbReference>
<comment type="subcellular location">
    <subcellularLocation>
        <location evidence="1">Cytoplasm</location>
    </subcellularLocation>
</comment>
<name>A0A1F6C9A1_HANXR</name>
<organism evidence="12 13">
    <name type="scientific">Handelsmanbacteria sp. (strain RIFCSPLOWO2_12_FULL_64_10)</name>
    <dbReference type="NCBI Taxonomy" id="1817868"/>
    <lineage>
        <taxon>Bacteria</taxon>
        <taxon>Candidatus Handelsmaniibacteriota</taxon>
    </lineage>
</organism>
<evidence type="ECO:0000256" key="2">
    <source>
        <dbReference type="ARBA" id="ARBA00022490"/>
    </source>
</evidence>
<dbReference type="InterPro" id="IPR002104">
    <property type="entry name" value="Integrase_catalytic"/>
</dbReference>
<dbReference type="PANTHER" id="PTHR30349:SF77">
    <property type="entry name" value="TYROSINE RECOMBINASE XERC"/>
    <property type="match status" value="1"/>
</dbReference>
<keyword evidence="8" id="KW-0131">Cell cycle</keyword>
<dbReference type="GO" id="GO:0005737">
    <property type="term" value="C:cytoplasm"/>
    <property type="evidence" value="ECO:0007669"/>
    <property type="project" value="UniProtKB-SubCell"/>
</dbReference>